<evidence type="ECO:0000256" key="1">
    <source>
        <dbReference type="SAM" id="MobiDB-lite"/>
    </source>
</evidence>
<protein>
    <recommendedName>
        <fullName evidence="4">WYL domain-containing protein</fullName>
    </recommendedName>
</protein>
<sequence>MSQFKLHNLDTIRRVLRLMSYYFYSRNTSTKFGINPRTHDTALKVIRNIFPPEFQVDKQEQFIKKLQYNPEFTNRYNTSFNYLQKIFQYKIPKPETVLDFLLILSAFDKDHNDFTFIELKKFLWDPRPYEPNHYPHYKTPLELKRIKDTLNEPALRVRIDRLVSIGILQEKTNNNGVRIYHLPHYPLPDLTDEDLLSLQDALKFYRNVCILSAPGYTLVDKIRTILPSTKDSNDYPIVFQNNNATRILDNAILSDAIKAINLHELLHFTYDGAEEDIKVIPHHIISEPLYNREYIIGQRVDYNDKTDTFKINPAEPFKVQKMNRVYVKSIPLPLISYVTAHKNTDFNISGTLYPLNKHASPTQELVFKLIFDPLYKKSDLIMKIKEACRGQSLTLLESSDSYQIYKLKSFDLLKILPNLRICMPHIKLLETNTSIAKKITDDLHKTLNNYLLNSVPNTISDVTKNKGNPQTASSRIKSEDSSTNLKERGYWNTIFNELNSSIMFTLMELIRQVDSGEDIDKESIINTLASITNVSTAKKFTNFFFRFDLQTPRSILPNPLPDFLFGDEAGFLKQLVEDCNFNWLISEDLKKELQTACKEFQLLIKTTHYSTLPPIETALTTSNQNNLLTTILQSFKLKNNISIQLKSENLIGFSSINNNPLALPKQIEVSPCRLEYNLATHQYALLVYNKDQYTFAGIPLSAIEKITISNTSVPINLDTIFANYIEKNSHTITFILHDSTTRNTFDRCFGIFSPHLIDASQLNITQNQGSENPKYKLTISFCAFDEIQTTMFDKLLSLGSAVEIIEPISLRKHMIDILQKSLTLCSRI</sequence>
<feature type="compositionally biased region" description="Polar residues" evidence="1">
    <location>
        <begin position="461"/>
        <end position="475"/>
    </location>
</feature>
<dbReference type="OrthoDB" id="2651809at2"/>
<keyword evidence="3" id="KW-1185">Reference proteome</keyword>
<evidence type="ECO:0000313" key="3">
    <source>
        <dbReference type="Proteomes" id="UP000255367"/>
    </source>
</evidence>
<accession>A0A380NKT2</accession>
<gene>
    <name evidence="2" type="ORF">NCTC12020_01056</name>
</gene>
<proteinExistence type="predicted"/>
<dbReference type="EMBL" id="UHIO01000001">
    <property type="protein sequence ID" value="SUP43083.1"/>
    <property type="molecule type" value="Genomic_DNA"/>
</dbReference>
<dbReference type="AlphaFoldDB" id="A0A380NKT2"/>
<evidence type="ECO:0008006" key="4">
    <source>
        <dbReference type="Google" id="ProtNLM"/>
    </source>
</evidence>
<reference evidence="2 3" key="1">
    <citation type="submission" date="2018-06" db="EMBL/GenBank/DDBJ databases">
        <authorList>
            <consortium name="Pathogen Informatics"/>
            <person name="Doyle S."/>
        </authorList>
    </citation>
    <scope>NUCLEOTIDE SEQUENCE [LARGE SCALE GENOMIC DNA]</scope>
    <source>
        <strain evidence="2 3">NCTC12020</strain>
    </source>
</reference>
<dbReference type="RefSeq" id="WP_115310240.1">
    <property type="nucleotide sequence ID" value="NZ_UHIO01000001.1"/>
</dbReference>
<name>A0A380NKT2_9FIRM</name>
<organism evidence="2 3">
    <name type="scientific">Veillonella criceti</name>
    <dbReference type="NCBI Taxonomy" id="103891"/>
    <lineage>
        <taxon>Bacteria</taxon>
        <taxon>Bacillati</taxon>
        <taxon>Bacillota</taxon>
        <taxon>Negativicutes</taxon>
        <taxon>Veillonellales</taxon>
        <taxon>Veillonellaceae</taxon>
        <taxon>Veillonella</taxon>
    </lineage>
</organism>
<dbReference type="Proteomes" id="UP000255367">
    <property type="component" value="Unassembled WGS sequence"/>
</dbReference>
<feature type="region of interest" description="Disordered" evidence="1">
    <location>
        <begin position="461"/>
        <end position="480"/>
    </location>
</feature>
<evidence type="ECO:0000313" key="2">
    <source>
        <dbReference type="EMBL" id="SUP43083.1"/>
    </source>
</evidence>